<dbReference type="RefSeq" id="WP_189999526.1">
    <property type="nucleotide sequence ID" value="NZ_BNCB01000030.1"/>
</dbReference>
<organism evidence="2 3">
    <name type="scientific">Streptomyces rubradiris</name>
    <name type="common">Streptomyces achromogenes subsp. rubradiris</name>
    <dbReference type="NCBI Taxonomy" id="285531"/>
    <lineage>
        <taxon>Bacteria</taxon>
        <taxon>Bacillati</taxon>
        <taxon>Actinomycetota</taxon>
        <taxon>Actinomycetes</taxon>
        <taxon>Kitasatosporales</taxon>
        <taxon>Streptomycetaceae</taxon>
        <taxon>Streptomyces</taxon>
    </lineage>
</organism>
<evidence type="ECO:0000256" key="1">
    <source>
        <dbReference type="SAM" id="MobiDB-lite"/>
    </source>
</evidence>
<accession>A0ABQ3RDR7</accession>
<name>A0ABQ3RDR7_STRRR</name>
<dbReference type="EMBL" id="BNEA01000015">
    <property type="protein sequence ID" value="GHI53992.1"/>
    <property type="molecule type" value="Genomic_DNA"/>
</dbReference>
<feature type="compositionally biased region" description="Pro residues" evidence="1">
    <location>
        <begin position="153"/>
        <end position="168"/>
    </location>
</feature>
<evidence type="ECO:0000313" key="3">
    <source>
        <dbReference type="Proteomes" id="UP000646738"/>
    </source>
</evidence>
<feature type="region of interest" description="Disordered" evidence="1">
    <location>
        <begin position="143"/>
        <end position="168"/>
    </location>
</feature>
<reference evidence="3" key="1">
    <citation type="submission" date="2023-07" db="EMBL/GenBank/DDBJ databases">
        <title>Whole genome shotgun sequence of Streptomyces achromogenes subsp. rubradiris NBRC 14000.</title>
        <authorList>
            <person name="Komaki H."/>
            <person name="Tamura T."/>
        </authorList>
    </citation>
    <scope>NUCLEOTIDE SEQUENCE [LARGE SCALE GENOMIC DNA]</scope>
    <source>
        <strain evidence="3">NBRC 14000</strain>
    </source>
</reference>
<gene>
    <name evidence="2" type="ORF">Srubr_38380</name>
</gene>
<comment type="caution">
    <text evidence="2">The sequence shown here is derived from an EMBL/GenBank/DDBJ whole genome shotgun (WGS) entry which is preliminary data.</text>
</comment>
<proteinExistence type="predicted"/>
<protein>
    <submittedName>
        <fullName evidence="2">Uncharacterized protein</fullName>
    </submittedName>
</protein>
<dbReference type="Proteomes" id="UP000646738">
    <property type="component" value="Unassembled WGS sequence"/>
</dbReference>
<keyword evidence="3" id="KW-1185">Reference proteome</keyword>
<evidence type="ECO:0000313" key="2">
    <source>
        <dbReference type="EMBL" id="GHI53992.1"/>
    </source>
</evidence>
<sequence>MHTYKPTDLDDMTMAEAIDAVIADLLHHPVAASPHGVFTVMRHIDLLCHLTARAVGDAHFGLACEHADPADQERVEPLGRAAAHLGRATAHYTLALAPVIALSKSDARSAKQLDVFDALSQLTKQVHDALLALSDARTCLTTPLPPGGQAAPAAPPSVPAPPAAKPRH</sequence>